<keyword evidence="10" id="KW-1185">Reference proteome</keyword>
<dbReference type="CDD" id="cd02440">
    <property type="entry name" value="AdoMet_MTases"/>
    <property type="match status" value="1"/>
</dbReference>
<dbReference type="PANTHER" id="PTHR11006">
    <property type="entry name" value="PROTEIN ARGININE N-METHYLTRANSFERASE"/>
    <property type="match status" value="1"/>
</dbReference>
<evidence type="ECO:0000256" key="3">
    <source>
        <dbReference type="ARBA" id="ARBA00022691"/>
    </source>
</evidence>
<feature type="chain" id="PRO_5045044369" evidence="6">
    <location>
        <begin position="17"/>
        <end position="418"/>
    </location>
</feature>
<evidence type="ECO:0000313" key="9">
    <source>
        <dbReference type="EMBL" id="KAK7232804.1"/>
    </source>
</evidence>
<evidence type="ECO:0000313" key="10">
    <source>
        <dbReference type="Proteomes" id="UP001363151"/>
    </source>
</evidence>
<evidence type="ECO:0000256" key="6">
    <source>
        <dbReference type="SAM" id="SignalP"/>
    </source>
</evidence>
<name>A0ABR1FL53_AURAN</name>
<organism evidence="9 10">
    <name type="scientific">Aureococcus anophagefferens</name>
    <name type="common">Harmful bloom alga</name>
    <dbReference type="NCBI Taxonomy" id="44056"/>
    <lineage>
        <taxon>Eukaryota</taxon>
        <taxon>Sar</taxon>
        <taxon>Stramenopiles</taxon>
        <taxon>Ochrophyta</taxon>
        <taxon>Pelagophyceae</taxon>
        <taxon>Pelagomonadales</taxon>
        <taxon>Pelagomonadaceae</taxon>
        <taxon>Aureococcus</taxon>
    </lineage>
</organism>
<gene>
    <name evidence="9" type="primary">PRMT10</name>
    <name evidence="9" type="ORF">SO694_00037292</name>
</gene>
<dbReference type="Pfam" id="PF22528">
    <property type="entry name" value="PRMT_C"/>
    <property type="match status" value="1"/>
</dbReference>
<evidence type="ECO:0000256" key="4">
    <source>
        <dbReference type="PROSITE-ProRule" id="PRU01015"/>
    </source>
</evidence>
<dbReference type="SUPFAM" id="SSF53335">
    <property type="entry name" value="S-adenosyl-L-methionine-dependent methyltransferases"/>
    <property type="match status" value="1"/>
</dbReference>
<reference evidence="9 10" key="1">
    <citation type="submission" date="2024-03" db="EMBL/GenBank/DDBJ databases">
        <title>Aureococcus anophagefferens CCMP1851 and Kratosvirus quantuckense: Draft genome of a second virus-susceptible host strain in the model system.</title>
        <authorList>
            <person name="Chase E."/>
            <person name="Truchon A.R."/>
            <person name="Schepens W."/>
            <person name="Wilhelm S.W."/>
        </authorList>
    </citation>
    <scope>NUCLEOTIDE SEQUENCE [LARGE SCALE GENOMIC DNA]</scope>
    <source>
        <strain evidence="9 10">CCMP1851</strain>
    </source>
</reference>
<evidence type="ECO:0000256" key="5">
    <source>
        <dbReference type="SAM" id="MobiDB-lite"/>
    </source>
</evidence>
<feature type="domain" description="Protein arginine N-methyltransferase" evidence="8">
    <location>
        <begin position="206"/>
        <end position="328"/>
    </location>
</feature>
<sequence length="418" mass="45050">MASSMLCALLLGSATAWAPAAVRCKSLSKRTVAPSTADYVADQLGRDNYANLAMQLGMLEDEARMDAYRVAIASEPKIKGGVVLDVGAGSGVLSVLCAKAGAKRVVAVERSGMAAKARDVAAANGVGDVVEVVEDDVKNLDGSFDVIISEWMGSFLLGESMLPSVLGARDRLLKPGGRMMPCRATMRFAPARLDLARDRRLRRHLERLADWRAMERESTDVDFSCLRDAFAAETLTRGWRAPDLVHADARHLLGESQEVFAIDLENDAAAAAEGFGDASFAFEGVNPATISAFLGYFDVDFACGARLSTAPGAPDTHWGQTAFYCADLSPSSSTAGRLSFAQMPGEYFLASVELDEADGVDVDVEELEVDLDDDDDDDEDALDYDDDDFDDDDDLDDDLDDADLVGLGELRWYLSNYD</sequence>
<dbReference type="Gene3D" id="3.40.50.150">
    <property type="entry name" value="Vaccinia Virus protein VP39"/>
    <property type="match status" value="1"/>
</dbReference>
<protein>
    <submittedName>
        <fullName evidence="9">Protein-arginine omega-N asymmetric methyltransferase</fullName>
    </submittedName>
</protein>
<dbReference type="PROSITE" id="PS51678">
    <property type="entry name" value="SAM_MT_PRMT"/>
    <property type="match status" value="1"/>
</dbReference>
<evidence type="ECO:0000259" key="8">
    <source>
        <dbReference type="Pfam" id="PF22528"/>
    </source>
</evidence>
<keyword evidence="6" id="KW-0732">Signal</keyword>
<evidence type="ECO:0000259" key="7">
    <source>
        <dbReference type="Pfam" id="PF13649"/>
    </source>
</evidence>
<dbReference type="PANTHER" id="PTHR11006:SF4">
    <property type="entry name" value="PROTEIN ARGININE N-METHYLTRANSFERASE 7"/>
    <property type="match status" value="1"/>
</dbReference>
<keyword evidence="1 4" id="KW-0489">Methyltransferase</keyword>
<comment type="caution">
    <text evidence="9">The sequence shown here is derived from an EMBL/GenBank/DDBJ whole genome shotgun (WGS) entry which is preliminary data.</text>
</comment>
<dbReference type="InterPro" id="IPR041698">
    <property type="entry name" value="Methyltransf_25"/>
</dbReference>
<evidence type="ECO:0000256" key="1">
    <source>
        <dbReference type="ARBA" id="ARBA00022603"/>
    </source>
</evidence>
<accession>A0ABR1FL53</accession>
<dbReference type="EMBL" id="JBBJCI010000366">
    <property type="protein sequence ID" value="KAK7232804.1"/>
    <property type="molecule type" value="Genomic_DNA"/>
</dbReference>
<proteinExistence type="predicted"/>
<dbReference type="InterPro" id="IPR025799">
    <property type="entry name" value="Arg_MeTrfase"/>
</dbReference>
<dbReference type="Pfam" id="PF13649">
    <property type="entry name" value="Methyltransf_25"/>
    <property type="match status" value="1"/>
</dbReference>
<dbReference type="InterPro" id="IPR055135">
    <property type="entry name" value="PRMT_dom"/>
</dbReference>
<keyword evidence="3 4" id="KW-0949">S-adenosyl-L-methionine</keyword>
<feature type="domain" description="Methyltransferase" evidence="7">
    <location>
        <begin position="83"/>
        <end position="177"/>
    </location>
</feature>
<feature type="region of interest" description="Disordered" evidence="5">
    <location>
        <begin position="371"/>
        <end position="400"/>
    </location>
</feature>
<dbReference type="Gene3D" id="2.70.160.11">
    <property type="entry name" value="Hnrnp arginine n-methyltransferase1"/>
    <property type="match status" value="1"/>
</dbReference>
<keyword evidence="2 4" id="KW-0808">Transferase</keyword>
<dbReference type="InterPro" id="IPR029063">
    <property type="entry name" value="SAM-dependent_MTases_sf"/>
</dbReference>
<evidence type="ECO:0000256" key="2">
    <source>
        <dbReference type="ARBA" id="ARBA00022679"/>
    </source>
</evidence>
<dbReference type="GO" id="GO:0032259">
    <property type="term" value="P:methylation"/>
    <property type="evidence" value="ECO:0007669"/>
    <property type="project" value="UniProtKB-KW"/>
</dbReference>
<dbReference type="Proteomes" id="UP001363151">
    <property type="component" value="Unassembled WGS sequence"/>
</dbReference>
<dbReference type="GO" id="GO:0008168">
    <property type="term" value="F:methyltransferase activity"/>
    <property type="evidence" value="ECO:0007669"/>
    <property type="project" value="UniProtKB-KW"/>
</dbReference>
<feature type="signal peptide" evidence="6">
    <location>
        <begin position="1"/>
        <end position="16"/>
    </location>
</feature>